<evidence type="ECO:0000313" key="2">
    <source>
        <dbReference type="EMBL" id="KAF9523883.1"/>
    </source>
</evidence>
<organism evidence="2 3">
    <name type="scientific">Crepidotus variabilis</name>
    <dbReference type="NCBI Taxonomy" id="179855"/>
    <lineage>
        <taxon>Eukaryota</taxon>
        <taxon>Fungi</taxon>
        <taxon>Dikarya</taxon>
        <taxon>Basidiomycota</taxon>
        <taxon>Agaricomycotina</taxon>
        <taxon>Agaricomycetes</taxon>
        <taxon>Agaricomycetidae</taxon>
        <taxon>Agaricales</taxon>
        <taxon>Agaricineae</taxon>
        <taxon>Crepidotaceae</taxon>
        <taxon>Crepidotus</taxon>
    </lineage>
</organism>
<dbReference type="EMBL" id="MU157908">
    <property type="protein sequence ID" value="KAF9523883.1"/>
    <property type="molecule type" value="Genomic_DNA"/>
</dbReference>
<gene>
    <name evidence="2" type="ORF">CPB83DRAFT_862068</name>
</gene>
<comment type="caution">
    <text evidence="2">The sequence shown here is derived from an EMBL/GenBank/DDBJ whole genome shotgun (WGS) entry which is preliminary data.</text>
</comment>
<dbReference type="AlphaFoldDB" id="A0A9P6E750"/>
<feature type="region of interest" description="Disordered" evidence="1">
    <location>
        <begin position="315"/>
        <end position="337"/>
    </location>
</feature>
<reference evidence="2" key="1">
    <citation type="submission" date="2020-11" db="EMBL/GenBank/DDBJ databases">
        <authorList>
            <consortium name="DOE Joint Genome Institute"/>
            <person name="Ahrendt S."/>
            <person name="Riley R."/>
            <person name="Andreopoulos W."/>
            <person name="Labutti K."/>
            <person name="Pangilinan J."/>
            <person name="Ruiz-Duenas F.J."/>
            <person name="Barrasa J.M."/>
            <person name="Sanchez-Garcia M."/>
            <person name="Camarero S."/>
            <person name="Miyauchi S."/>
            <person name="Serrano A."/>
            <person name="Linde D."/>
            <person name="Babiker R."/>
            <person name="Drula E."/>
            <person name="Ayuso-Fernandez I."/>
            <person name="Pacheco R."/>
            <person name="Padilla G."/>
            <person name="Ferreira P."/>
            <person name="Barriuso J."/>
            <person name="Kellner H."/>
            <person name="Castanera R."/>
            <person name="Alfaro M."/>
            <person name="Ramirez L."/>
            <person name="Pisabarro A.G."/>
            <person name="Kuo A."/>
            <person name="Tritt A."/>
            <person name="Lipzen A."/>
            <person name="He G."/>
            <person name="Yan M."/>
            <person name="Ng V."/>
            <person name="Cullen D."/>
            <person name="Martin F."/>
            <person name="Rosso M.-N."/>
            <person name="Henrissat B."/>
            <person name="Hibbett D."/>
            <person name="Martinez A.T."/>
            <person name="Grigoriev I.V."/>
        </authorList>
    </citation>
    <scope>NUCLEOTIDE SEQUENCE</scope>
    <source>
        <strain evidence="2">CBS 506.95</strain>
    </source>
</reference>
<proteinExistence type="predicted"/>
<dbReference type="Proteomes" id="UP000807306">
    <property type="component" value="Unassembled WGS sequence"/>
</dbReference>
<dbReference type="OrthoDB" id="2963292at2759"/>
<evidence type="ECO:0000313" key="3">
    <source>
        <dbReference type="Proteomes" id="UP000807306"/>
    </source>
</evidence>
<keyword evidence="3" id="KW-1185">Reference proteome</keyword>
<name>A0A9P6E750_9AGAR</name>
<protein>
    <submittedName>
        <fullName evidence="2">Uncharacterized protein</fullName>
    </submittedName>
</protein>
<evidence type="ECO:0000256" key="1">
    <source>
        <dbReference type="SAM" id="MobiDB-lite"/>
    </source>
</evidence>
<sequence>MSGELSLLQTTSCIAIASALFTFAIRQLSAGSAQLLQTPPPLPVPSSAEGQRYITKARKQRAAQLEWEQEKRRLLLSQDPFQLLDLPAELILAILSHCAQWPSTYAALVCTSARVQRFAFIGCLPRIPIHLISSQHVRSFNLFIRRPRKGIRVSSLIHHLWVTPLSSSDVQTVVALVRSCRGLRSLATNTYIVQESIELFDGAPGHSHCTDLTLLSTGSEGWDKLLSWPPAVTFLQQIRYLRLIGEEVSLPNHVVLPNLTHLSYGSTTIHGIIPDTSVGNPRLLRAGEQMLCDTQNYPTLKCVIATKSRSVGGLRISRMSQPKRKGRDNQSSTSSTRIRDKRNIWFVELPPDKTELEIWSDNAFSRGLWALC</sequence>
<accession>A0A9P6E750</accession>